<accession>A0ABQ5NRR9</accession>
<proteinExistence type="inferred from homology"/>
<keyword evidence="9" id="KW-1185">Reference proteome</keyword>
<comment type="subcellular location">
    <subcellularLocation>
        <location evidence="1">Cell membrane</location>
        <topology evidence="1">Peripheral membrane protein</topology>
    </subcellularLocation>
</comment>
<keyword evidence="3" id="KW-0813">Transport</keyword>
<keyword evidence="5 8" id="KW-0067">ATP-binding</keyword>
<dbReference type="InterPro" id="IPR027417">
    <property type="entry name" value="P-loop_NTPase"/>
</dbReference>
<evidence type="ECO:0000256" key="4">
    <source>
        <dbReference type="ARBA" id="ARBA00022741"/>
    </source>
</evidence>
<dbReference type="InterPro" id="IPR050763">
    <property type="entry name" value="ABC_transporter_ATP-binding"/>
</dbReference>
<reference evidence="8 9" key="1">
    <citation type="submission" date="2022-10" db="EMBL/GenBank/DDBJ databases">
        <title>Draft genome sequence of Streptomyces sp. YSPA8.</title>
        <authorList>
            <person name="Moriuchi R."/>
            <person name="Dohra H."/>
            <person name="Yamamura H."/>
            <person name="Kodani S."/>
        </authorList>
    </citation>
    <scope>NUCLEOTIDE SEQUENCE [LARGE SCALE GENOMIC DNA]</scope>
    <source>
        <strain evidence="8 9">YSPA8</strain>
    </source>
</reference>
<sequence length="324" mass="35149">MPEAVPAPPAIRARDLVKRYRGMERDAVHQLSFDVEQGAVIGLLGANGAGKTTLTKLLCGVTTPDRGSVRIFGADPAGRGGLVKRAIGVVHQSGPFDMMLSVLDNLRIAAAFKGLRWREAQGTVTDALGAFGLEKKASQLVFTLSGGELRRLQLIRALLGTPPLLILDEPSAGLDVTGRRQVWTMLGDLRRRHGTTVLWTSHYVEELERNCRQVLIIDAGRLVEFASPRALAERFGGQVALVRPLSAGDTERLVGALGTRHDGRPLRVAVSDGRVEIAGRDMRSRLPSLLTRVTELGIGIDTVEYRTPSLEDAFLELVGADRDR</sequence>
<dbReference type="PANTHER" id="PTHR42711:SF5">
    <property type="entry name" value="ABC TRANSPORTER ATP-BINDING PROTEIN NATA"/>
    <property type="match status" value="1"/>
</dbReference>
<evidence type="ECO:0000256" key="6">
    <source>
        <dbReference type="ARBA" id="ARBA00023251"/>
    </source>
</evidence>
<evidence type="ECO:0000313" key="8">
    <source>
        <dbReference type="EMBL" id="GLF93061.1"/>
    </source>
</evidence>
<name>A0ABQ5NRR9_9ACTN</name>
<dbReference type="GO" id="GO:0005524">
    <property type="term" value="F:ATP binding"/>
    <property type="evidence" value="ECO:0007669"/>
    <property type="project" value="UniProtKB-KW"/>
</dbReference>
<comment type="caution">
    <text evidence="8">The sequence shown here is derived from an EMBL/GenBank/DDBJ whole genome shotgun (WGS) entry which is preliminary data.</text>
</comment>
<dbReference type="SMART" id="SM00382">
    <property type="entry name" value="AAA"/>
    <property type="match status" value="1"/>
</dbReference>
<evidence type="ECO:0000313" key="9">
    <source>
        <dbReference type="Proteomes" id="UP001291653"/>
    </source>
</evidence>
<dbReference type="InterPro" id="IPR003593">
    <property type="entry name" value="AAA+_ATPase"/>
</dbReference>
<evidence type="ECO:0000256" key="3">
    <source>
        <dbReference type="ARBA" id="ARBA00022448"/>
    </source>
</evidence>
<dbReference type="RefSeq" id="WP_323445168.1">
    <property type="nucleotide sequence ID" value="NZ_BSBI01000001.1"/>
</dbReference>
<dbReference type="PROSITE" id="PS50893">
    <property type="entry name" value="ABC_TRANSPORTER_2"/>
    <property type="match status" value="1"/>
</dbReference>
<evidence type="ECO:0000256" key="2">
    <source>
        <dbReference type="ARBA" id="ARBA00005417"/>
    </source>
</evidence>
<evidence type="ECO:0000256" key="1">
    <source>
        <dbReference type="ARBA" id="ARBA00004202"/>
    </source>
</evidence>
<dbReference type="Proteomes" id="UP001291653">
    <property type="component" value="Unassembled WGS sequence"/>
</dbReference>
<dbReference type="Pfam" id="PF00005">
    <property type="entry name" value="ABC_tran"/>
    <property type="match status" value="1"/>
</dbReference>
<feature type="domain" description="ABC transporter" evidence="7">
    <location>
        <begin position="11"/>
        <end position="244"/>
    </location>
</feature>
<dbReference type="Gene3D" id="3.40.50.300">
    <property type="entry name" value="P-loop containing nucleotide triphosphate hydrolases"/>
    <property type="match status" value="1"/>
</dbReference>
<dbReference type="EMBL" id="BSBI01000001">
    <property type="protein sequence ID" value="GLF93061.1"/>
    <property type="molecule type" value="Genomic_DNA"/>
</dbReference>
<evidence type="ECO:0000259" key="7">
    <source>
        <dbReference type="PROSITE" id="PS50893"/>
    </source>
</evidence>
<dbReference type="PROSITE" id="PS00211">
    <property type="entry name" value="ABC_TRANSPORTER_1"/>
    <property type="match status" value="1"/>
</dbReference>
<keyword evidence="4" id="KW-0547">Nucleotide-binding</keyword>
<comment type="similarity">
    <text evidence="2">Belongs to the ABC transporter superfamily.</text>
</comment>
<dbReference type="CDD" id="cd03230">
    <property type="entry name" value="ABC_DR_subfamily_A"/>
    <property type="match status" value="1"/>
</dbReference>
<keyword evidence="6" id="KW-0046">Antibiotic resistance</keyword>
<protein>
    <submittedName>
        <fullName evidence="8">ABC transporter ATP-binding protein</fullName>
    </submittedName>
</protein>
<dbReference type="SUPFAM" id="SSF52540">
    <property type="entry name" value="P-loop containing nucleoside triphosphate hydrolases"/>
    <property type="match status" value="1"/>
</dbReference>
<evidence type="ECO:0000256" key="5">
    <source>
        <dbReference type="ARBA" id="ARBA00022840"/>
    </source>
</evidence>
<dbReference type="PANTHER" id="PTHR42711">
    <property type="entry name" value="ABC TRANSPORTER ATP-BINDING PROTEIN"/>
    <property type="match status" value="1"/>
</dbReference>
<gene>
    <name evidence="8" type="ORF">SYYSPA8_02210</name>
</gene>
<dbReference type="InterPro" id="IPR017871">
    <property type="entry name" value="ABC_transporter-like_CS"/>
</dbReference>
<organism evidence="8 9">
    <name type="scientific">Streptomyces yaizuensis</name>
    <dbReference type="NCBI Taxonomy" id="2989713"/>
    <lineage>
        <taxon>Bacteria</taxon>
        <taxon>Bacillati</taxon>
        <taxon>Actinomycetota</taxon>
        <taxon>Actinomycetes</taxon>
        <taxon>Kitasatosporales</taxon>
        <taxon>Streptomycetaceae</taxon>
        <taxon>Streptomyces</taxon>
    </lineage>
</organism>
<dbReference type="InterPro" id="IPR003439">
    <property type="entry name" value="ABC_transporter-like_ATP-bd"/>
</dbReference>